<keyword evidence="7" id="KW-0508">mRNA splicing</keyword>
<dbReference type="SMART" id="SM00847">
    <property type="entry name" value="HA2"/>
    <property type="match status" value="1"/>
</dbReference>
<dbReference type="InterPro" id="IPR007502">
    <property type="entry name" value="Helicase-assoc_dom"/>
</dbReference>
<dbReference type="GO" id="GO:0003723">
    <property type="term" value="F:RNA binding"/>
    <property type="evidence" value="ECO:0007669"/>
    <property type="project" value="TreeGrafter"/>
</dbReference>
<dbReference type="FunFam" id="3.40.50.300:FF:000007">
    <property type="entry name" value="Pre-mRNA-splicing factor ATP-dependent RNA helicase"/>
    <property type="match status" value="1"/>
</dbReference>
<dbReference type="OrthoDB" id="10253254at2759"/>
<dbReference type="Gene3D" id="3.50.50.60">
    <property type="entry name" value="FAD/NAD(P)-binding domain"/>
    <property type="match status" value="1"/>
</dbReference>
<sequence length="1519" mass="167742">MDTHGFAKRKRRLGASHKARTPSSSLLGLHDDEQDDAEADVQIHEQAVLRHPPAAGASTGSMTQVDGGVSGTDRKRRTKQSRFAPLSEAEDENARDDVDADRAWYTHEDGEPSALLTFERKSSVAGVNQREHTLRRDSGVRISARAAAAQDDACRWEEQQMQRISGIDASVSLSSFREGEQLDDTLDVQRRIIVRENVPPFLNGRVHHTTQLSAVSPIKDPTSDMAVLARKGSELIAAFREKRERAQGSAKVKYWKLEGAQVGAKEKEDHERTSRREAHERHTLLADTDAFKAATFSAHLRNNENSNRASALGEIQEKRRQLPIFSVRDNLMRLIRENAVVVIVGETGSGKTTQLAQYIYEETRGSPRGMIGCTQPRRVAAVSVAQRVADEMCVKLGRNVGYTIRFEDETSAETRIKFMTDGILLRETLTDPELDKYSYVIMDEAHERSLNTDILFGVLRDIVKRRMDLRVVVTSATLDAHKFSAFFGMCPIFHIPGRTHPVDTFFSRTLPHDYAEAAVRQVMQIHVQAPVPGDILVFMTGQEDIDAVCGTLAERMMLLESPPPMLILPIYSQLQADLQAKIFEPPPEGSRKVIVATNIAETSLTVDGIQYVIDSGYCKMKTYNAKVGMDMLLLCPISQASAQQRAGRAGRTGPGKCYRLYTELAYTEELHVGSVPEIQRTSLSHIVLLLKSLGISDLMSFSFMDSPPSENVAKSMLDLWTLSALDDEGRITDTGRMMVAFPLDPPLSAMLLSGAKLGCASEMLTIVAMLSVPTIFLRPRGAEQQSDAAREKFLVAESDHLTFLHVYERWRSMSRTSAAGVSTCDSAAWCRQHFINAKSMQRAAEVRRQLQDILAQLGLACASCGANWELVRRSVCEAYFWQAARRRNLVEYTSLRSNFPCCVHPGSALANSGYLPDYLVYHELIMTQKEYMSVCTQVDPAWLVEYGARLALVLSRPTMQTEPYDVVIVGAGLAGLAAAAWLSSQGKRVVVLEAQEKSGGRCVSASFPSTHPSVSVEVPMGVACLHELPESTARDLQRVGTTARQNGQDKRCQAAGSCMFLNEKKASAKLGVSALILWRNAVENAWKFVQTEDSTDHTERAVKRQAVEVHHQTQAALSAAGATLANKKSVYAILEHFRRQEYIKTEEDSLVNWYKASSTLYCGASLRKVSKRVLTKNSLFRSALPDYHRSMYELDGLVKFLDNQVVVKYSCAVSKISVLTSATPESGTKAHTNTRVRIETQTGEVYIASKCLCTVSVGVLKSKQITFEPELPSSKQASLENFRMGCANKISFLLDDSPLDYERHSTFMNVLAESEEFENKPLYFHARTLRCGKLLFVAYCNDVLSKMVEGLDDDECRDLVLKSLTNMIGRFVTPQRVSSQVLVSRWAANPYTLGSHVYPALDCTEEDFAHLRDPAHGAIYFAGDAYSTTHFGTALGALSSAAQTCYAMYPTVAGADARGQSISGTSPSASAGASASSDPHTDTASHSLDEDAITRNGDRILTDILLSWLQPSAHSAPQP</sequence>
<dbReference type="InterPro" id="IPR001650">
    <property type="entry name" value="Helicase_C-like"/>
</dbReference>
<comment type="similarity">
    <text evidence="8">Belongs to the DEAD box helicase family. DEAH subfamily. PRP16 sub-subfamily.</text>
</comment>
<dbReference type="GO" id="GO:0006397">
    <property type="term" value="P:mRNA processing"/>
    <property type="evidence" value="ECO:0007669"/>
    <property type="project" value="UniProtKB-KW"/>
</dbReference>
<dbReference type="PROSITE" id="PS51192">
    <property type="entry name" value="HELICASE_ATP_BIND_1"/>
    <property type="match status" value="1"/>
</dbReference>
<accession>A0A5J4YG40</accession>
<keyword evidence="2" id="KW-0507">mRNA processing</keyword>
<dbReference type="Gene3D" id="1.20.120.1080">
    <property type="match status" value="1"/>
</dbReference>
<evidence type="ECO:0000256" key="6">
    <source>
        <dbReference type="ARBA" id="ARBA00022840"/>
    </source>
</evidence>
<evidence type="ECO:0000256" key="8">
    <source>
        <dbReference type="ARBA" id="ARBA00038040"/>
    </source>
</evidence>
<evidence type="ECO:0000256" key="10">
    <source>
        <dbReference type="SAM" id="MobiDB-lite"/>
    </source>
</evidence>
<dbReference type="PANTHER" id="PTHR18934">
    <property type="entry name" value="ATP-DEPENDENT RNA HELICASE"/>
    <property type="match status" value="1"/>
</dbReference>
<protein>
    <recommendedName>
        <fullName evidence="1">RNA helicase</fullName>
        <ecNumber evidence="1">3.6.4.13</ecNumber>
    </recommendedName>
</protein>
<dbReference type="Proteomes" id="UP000324585">
    <property type="component" value="Unassembled WGS sequence"/>
</dbReference>
<feature type="compositionally biased region" description="Low complexity" evidence="10">
    <location>
        <begin position="1460"/>
        <end position="1477"/>
    </location>
</feature>
<dbReference type="SUPFAM" id="SSF51905">
    <property type="entry name" value="FAD/NAD(P)-binding domain"/>
    <property type="match status" value="1"/>
</dbReference>
<dbReference type="PROSITE" id="PS51194">
    <property type="entry name" value="HELICASE_CTER"/>
    <property type="match status" value="1"/>
</dbReference>
<dbReference type="Gene3D" id="3.40.50.300">
    <property type="entry name" value="P-loop containing nucleotide triphosphate hydrolases"/>
    <property type="match status" value="2"/>
</dbReference>
<dbReference type="FunFam" id="3.40.50.300:FF:000615">
    <property type="entry name" value="pre-mRNA-splicing factor ATP-dependent RNA helicase DEAH7"/>
    <property type="match status" value="1"/>
</dbReference>
<feature type="region of interest" description="Disordered" evidence="10">
    <location>
        <begin position="1"/>
        <end position="95"/>
    </location>
</feature>
<keyword evidence="3" id="KW-0547">Nucleotide-binding</keyword>
<dbReference type="SMART" id="SM00490">
    <property type="entry name" value="HELICc"/>
    <property type="match status" value="1"/>
</dbReference>
<dbReference type="Pfam" id="PF07717">
    <property type="entry name" value="OB_NTP_bind"/>
    <property type="match status" value="1"/>
</dbReference>
<dbReference type="Gene3D" id="3.90.660.10">
    <property type="match status" value="1"/>
</dbReference>
<dbReference type="GO" id="GO:0016491">
    <property type="term" value="F:oxidoreductase activity"/>
    <property type="evidence" value="ECO:0007669"/>
    <property type="project" value="InterPro"/>
</dbReference>
<feature type="region of interest" description="Disordered" evidence="10">
    <location>
        <begin position="1460"/>
        <end position="1491"/>
    </location>
</feature>
<evidence type="ECO:0000256" key="4">
    <source>
        <dbReference type="ARBA" id="ARBA00022801"/>
    </source>
</evidence>
<proteinExistence type="inferred from homology"/>
<dbReference type="InterPro" id="IPR048333">
    <property type="entry name" value="HA2_WH"/>
</dbReference>
<dbReference type="InterPro" id="IPR014001">
    <property type="entry name" value="Helicase_ATP-bd"/>
</dbReference>
<keyword evidence="5 13" id="KW-0347">Helicase</keyword>
<reference evidence="14" key="1">
    <citation type="journal article" date="2019" name="Nat. Commun.">
        <title>Expansion of phycobilisome linker gene families in mesophilic red algae.</title>
        <authorList>
            <person name="Lee J."/>
            <person name="Kim D."/>
            <person name="Bhattacharya D."/>
            <person name="Yoon H.S."/>
        </authorList>
    </citation>
    <scope>NUCLEOTIDE SEQUENCE [LARGE SCALE GENOMIC DNA]</scope>
    <source>
        <strain evidence="14">CCMP 1328</strain>
    </source>
</reference>
<dbReference type="SUPFAM" id="SSF54373">
    <property type="entry name" value="FAD-linked reductases, C-terminal domain"/>
    <property type="match status" value="1"/>
</dbReference>
<evidence type="ECO:0000313" key="13">
    <source>
        <dbReference type="EMBL" id="KAA8490469.1"/>
    </source>
</evidence>
<dbReference type="PANTHER" id="PTHR18934:SF91">
    <property type="entry name" value="PRE-MRNA-SPLICING FACTOR ATP-DEPENDENT RNA HELICASE PRP16"/>
    <property type="match status" value="1"/>
</dbReference>
<dbReference type="Pfam" id="PF04408">
    <property type="entry name" value="WHD_HA2"/>
    <property type="match status" value="1"/>
</dbReference>
<dbReference type="Pfam" id="PF00271">
    <property type="entry name" value="Helicase_C"/>
    <property type="match status" value="1"/>
</dbReference>
<dbReference type="InterPro" id="IPR002937">
    <property type="entry name" value="Amino_oxidase"/>
</dbReference>
<evidence type="ECO:0000256" key="1">
    <source>
        <dbReference type="ARBA" id="ARBA00012552"/>
    </source>
</evidence>
<feature type="compositionally biased region" description="Basic residues" evidence="10">
    <location>
        <begin position="1"/>
        <end position="20"/>
    </location>
</feature>
<keyword evidence="14" id="KW-1185">Reference proteome</keyword>
<name>A0A5J4YG40_PORPP</name>
<evidence type="ECO:0000259" key="11">
    <source>
        <dbReference type="PROSITE" id="PS51192"/>
    </source>
</evidence>
<comment type="catalytic activity">
    <reaction evidence="9">
        <text>ATP + H2O = ADP + phosphate + H(+)</text>
        <dbReference type="Rhea" id="RHEA:13065"/>
        <dbReference type="ChEBI" id="CHEBI:15377"/>
        <dbReference type="ChEBI" id="CHEBI:15378"/>
        <dbReference type="ChEBI" id="CHEBI:30616"/>
        <dbReference type="ChEBI" id="CHEBI:43474"/>
        <dbReference type="ChEBI" id="CHEBI:456216"/>
        <dbReference type="EC" id="3.6.4.13"/>
    </reaction>
</comment>
<evidence type="ECO:0000256" key="7">
    <source>
        <dbReference type="ARBA" id="ARBA00023187"/>
    </source>
</evidence>
<dbReference type="GO" id="GO:0008380">
    <property type="term" value="P:RNA splicing"/>
    <property type="evidence" value="ECO:0007669"/>
    <property type="project" value="UniProtKB-KW"/>
</dbReference>
<organism evidence="13 14">
    <name type="scientific">Porphyridium purpureum</name>
    <name type="common">Red alga</name>
    <name type="synonym">Porphyridium cruentum</name>
    <dbReference type="NCBI Taxonomy" id="35688"/>
    <lineage>
        <taxon>Eukaryota</taxon>
        <taxon>Rhodophyta</taxon>
        <taxon>Bangiophyceae</taxon>
        <taxon>Porphyridiales</taxon>
        <taxon>Porphyridiaceae</taxon>
        <taxon>Porphyridium</taxon>
    </lineage>
</organism>
<keyword evidence="6" id="KW-0067">ATP-binding</keyword>
<evidence type="ECO:0000256" key="9">
    <source>
        <dbReference type="ARBA" id="ARBA00047984"/>
    </source>
</evidence>
<feature type="compositionally biased region" description="Basic and acidic residues" evidence="10">
    <location>
        <begin position="1479"/>
        <end position="1491"/>
    </location>
</feature>
<dbReference type="Pfam" id="PF00270">
    <property type="entry name" value="DEAD"/>
    <property type="match status" value="1"/>
</dbReference>
<dbReference type="InterPro" id="IPR002464">
    <property type="entry name" value="DNA/RNA_helicase_DEAH_CS"/>
</dbReference>
<dbReference type="GO" id="GO:0005524">
    <property type="term" value="F:ATP binding"/>
    <property type="evidence" value="ECO:0007669"/>
    <property type="project" value="UniProtKB-KW"/>
</dbReference>
<dbReference type="GO" id="GO:0003724">
    <property type="term" value="F:RNA helicase activity"/>
    <property type="evidence" value="ECO:0007669"/>
    <property type="project" value="UniProtKB-EC"/>
</dbReference>
<evidence type="ECO:0000256" key="2">
    <source>
        <dbReference type="ARBA" id="ARBA00022664"/>
    </source>
</evidence>
<dbReference type="EC" id="3.6.4.13" evidence="1"/>
<dbReference type="InterPro" id="IPR036188">
    <property type="entry name" value="FAD/NAD-bd_sf"/>
</dbReference>
<dbReference type="Pfam" id="PF21010">
    <property type="entry name" value="HA2_C"/>
    <property type="match status" value="1"/>
</dbReference>
<evidence type="ECO:0000256" key="5">
    <source>
        <dbReference type="ARBA" id="ARBA00022806"/>
    </source>
</evidence>
<dbReference type="EMBL" id="VRMN01000026">
    <property type="protein sequence ID" value="KAA8490469.1"/>
    <property type="molecule type" value="Genomic_DNA"/>
</dbReference>
<dbReference type="InterPro" id="IPR011545">
    <property type="entry name" value="DEAD/DEAH_box_helicase_dom"/>
</dbReference>
<dbReference type="Pfam" id="PF01593">
    <property type="entry name" value="Amino_oxidase"/>
    <property type="match status" value="1"/>
</dbReference>
<evidence type="ECO:0000259" key="12">
    <source>
        <dbReference type="PROSITE" id="PS51194"/>
    </source>
</evidence>
<evidence type="ECO:0000313" key="14">
    <source>
        <dbReference type="Proteomes" id="UP000324585"/>
    </source>
</evidence>
<comment type="caution">
    <text evidence="13">The sequence shown here is derived from an EMBL/GenBank/DDBJ whole genome shotgun (WGS) entry which is preliminary data.</text>
</comment>
<gene>
    <name evidence="13" type="ORF">FVE85_9577</name>
</gene>
<keyword evidence="4" id="KW-0378">Hydrolase</keyword>
<dbReference type="GO" id="GO:0016787">
    <property type="term" value="F:hydrolase activity"/>
    <property type="evidence" value="ECO:0007669"/>
    <property type="project" value="UniProtKB-KW"/>
</dbReference>
<dbReference type="SUPFAM" id="SSF52540">
    <property type="entry name" value="P-loop containing nucleoside triphosphate hydrolases"/>
    <property type="match status" value="1"/>
</dbReference>
<dbReference type="CDD" id="cd18791">
    <property type="entry name" value="SF2_C_RHA"/>
    <property type="match status" value="1"/>
</dbReference>
<dbReference type="InterPro" id="IPR027417">
    <property type="entry name" value="P-loop_NTPase"/>
</dbReference>
<dbReference type="SMART" id="SM00487">
    <property type="entry name" value="DEXDc"/>
    <property type="match status" value="1"/>
</dbReference>
<feature type="domain" description="Helicase C-terminal" evidence="12">
    <location>
        <begin position="521"/>
        <end position="694"/>
    </location>
</feature>
<dbReference type="InterPro" id="IPR011709">
    <property type="entry name" value="DEAD-box_helicase_OB_fold"/>
</dbReference>
<dbReference type="PROSITE" id="PS00690">
    <property type="entry name" value="DEAH_ATP_HELICASE"/>
    <property type="match status" value="1"/>
</dbReference>
<evidence type="ECO:0000256" key="3">
    <source>
        <dbReference type="ARBA" id="ARBA00022741"/>
    </source>
</evidence>
<feature type="domain" description="Helicase ATP-binding" evidence="11">
    <location>
        <begin position="332"/>
        <end position="496"/>
    </location>
</feature>